<keyword evidence="4" id="KW-1185">Reference proteome</keyword>
<dbReference type="AlphaFoldDB" id="A0AAD5WN43"/>
<evidence type="ECO:0000313" key="3">
    <source>
        <dbReference type="EMBL" id="KAJ2892667.1"/>
    </source>
</evidence>
<dbReference type="EMBL" id="JAKWBI020000752">
    <property type="protein sequence ID" value="KAJ2892667.1"/>
    <property type="molecule type" value="Genomic_DNA"/>
</dbReference>
<dbReference type="PANTHER" id="PTHR16861:SF4">
    <property type="entry name" value="SH3 DOMAIN PROTEIN (AFU_ORTHOLOGUE AFUA_1G13610)"/>
    <property type="match status" value="1"/>
</dbReference>
<evidence type="ECO:0000256" key="1">
    <source>
        <dbReference type="SAM" id="MobiDB-lite"/>
    </source>
</evidence>
<feature type="transmembrane region" description="Helical" evidence="2">
    <location>
        <begin position="288"/>
        <end position="309"/>
    </location>
</feature>
<name>A0AAD5WN43_9PEZI</name>
<evidence type="ECO:0000313" key="4">
    <source>
        <dbReference type="Proteomes" id="UP001201980"/>
    </source>
</evidence>
<feature type="compositionally biased region" description="Basic and acidic residues" evidence="1">
    <location>
        <begin position="365"/>
        <end position="380"/>
    </location>
</feature>
<proteinExistence type="predicted"/>
<sequence>MTTITLTQSGGDKTELFLPAQTTAYKAPAGADCQLITIECDRSQRDDSTVTNDGEETILKVEHAKCTFARTIDLHAAIANSWRLPADERCFPSNYEDVFRIITSRDDCMISFVFVNSPVAAILTPPTPPLLPDYGYNLIAHPGTVCPSGLTSACRTIASSTNSELDVFEASIRTWCCPAGFECYSTSGDQPVCTKSTSWPKSESGLYPCLQRVTYEYDSEWKEYTTTRFSSVTTSDDTKTSWDYSTDLYAYGFLLGEMDGIITTALSPTVSPSGEPDDESSSGLSGGAVAGIVVGVLAFVALCGAGVFFQCWFRRRKLAASSGEGQHLQGPGVVVSDNGEKGAGMHARQQDYVADAQELPVETPPRMELEGDMGRREIDS</sequence>
<keyword evidence="2" id="KW-0472">Membrane</keyword>
<dbReference type="Proteomes" id="UP001201980">
    <property type="component" value="Unassembled WGS sequence"/>
</dbReference>
<dbReference type="PANTHER" id="PTHR16861">
    <property type="entry name" value="GLYCOPROTEIN 38"/>
    <property type="match status" value="1"/>
</dbReference>
<feature type="region of interest" description="Disordered" evidence="1">
    <location>
        <begin position="355"/>
        <end position="380"/>
    </location>
</feature>
<keyword evidence="2" id="KW-0812">Transmembrane</keyword>
<reference evidence="3" key="1">
    <citation type="submission" date="2022-07" db="EMBL/GenBank/DDBJ databases">
        <title>Draft genome sequence of Zalerion maritima ATCC 34329, a (micro)plastics degrading marine fungus.</title>
        <authorList>
            <person name="Paco A."/>
            <person name="Goncalves M.F.M."/>
            <person name="Rocha-Santos T.A.P."/>
            <person name="Alves A."/>
        </authorList>
    </citation>
    <scope>NUCLEOTIDE SEQUENCE</scope>
    <source>
        <strain evidence="3">ATCC 34329</strain>
    </source>
</reference>
<gene>
    <name evidence="3" type="ORF">MKZ38_009482</name>
</gene>
<accession>A0AAD5WN43</accession>
<keyword evidence="2" id="KW-1133">Transmembrane helix</keyword>
<evidence type="ECO:0000256" key="2">
    <source>
        <dbReference type="SAM" id="Phobius"/>
    </source>
</evidence>
<protein>
    <submittedName>
        <fullName evidence="3">Uncharacterized protein</fullName>
    </submittedName>
</protein>
<organism evidence="3 4">
    <name type="scientific">Zalerion maritima</name>
    <dbReference type="NCBI Taxonomy" id="339359"/>
    <lineage>
        <taxon>Eukaryota</taxon>
        <taxon>Fungi</taxon>
        <taxon>Dikarya</taxon>
        <taxon>Ascomycota</taxon>
        <taxon>Pezizomycotina</taxon>
        <taxon>Sordariomycetes</taxon>
        <taxon>Lulworthiomycetidae</taxon>
        <taxon>Lulworthiales</taxon>
        <taxon>Lulworthiaceae</taxon>
        <taxon>Zalerion</taxon>
    </lineage>
</organism>
<dbReference type="CDD" id="cd12087">
    <property type="entry name" value="TM_EGFR-like"/>
    <property type="match status" value="1"/>
</dbReference>
<comment type="caution">
    <text evidence="3">The sequence shown here is derived from an EMBL/GenBank/DDBJ whole genome shotgun (WGS) entry which is preliminary data.</text>
</comment>